<dbReference type="AlphaFoldDB" id="A0A3M7P8K6"/>
<evidence type="ECO:0000313" key="3">
    <source>
        <dbReference type="Proteomes" id="UP000276133"/>
    </source>
</evidence>
<evidence type="ECO:0000256" key="1">
    <source>
        <dbReference type="SAM" id="MobiDB-lite"/>
    </source>
</evidence>
<feature type="region of interest" description="Disordered" evidence="1">
    <location>
        <begin position="1"/>
        <end position="42"/>
    </location>
</feature>
<keyword evidence="3" id="KW-1185">Reference proteome</keyword>
<gene>
    <name evidence="2" type="ORF">BpHYR1_040874</name>
</gene>
<reference evidence="2 3" key="1">
    <citation type="journal article" date="2018" name="Sci. Rep.">
        <title>Genomic signatures of local adaptation to the degree of environmental predictability in rotifers.</title>
        <authorList>
            <person name="Franch-Gras L."/>
            <person name="Hahn C."/>
            <person name="Garcia-Roger E.M."/>
            <person name="Carmona M.J."/>
            <person name="Serra M."/>
            <person name="Gomez A."/>
        </authorList>
    </citation>
    <scope>NUCLEOTIDE SEQUENCE [LARGE SCALE GENOMIC DNA]</scope>
    <source>
        <strain evidence="2">HYR1</strain>
    </source>
</reference>
<organism evidence="2 3">
    <name type="scientific">Brachionus plicatilis</name>
    <name type="common">Marine rotifer</name>
    <name type="synonym">Brachionus muelleri</name>
    <dbReference type="NCBI Taxonomy" id="10195"/>
    <lineage>
        <taxon>Eukaryota</taxon>
        <taxon>Metazoa</taxon>
        <taxon>Spiralia</taxon>
        <taxon>Gnathifera</taxon>
        <taxon>Rotifera</taxon>
        <taxon>Eurotatoria</taxon>
        <taxon>Monogononta</taxon>
        <taxon>Pseudotrocha</taxon>
        <taxon>Ploima</taxon>
        <taxon>Brachionidae</taxon>
        <taxon>Brachionus</taxon>
    </lineage>
</organism>
<protein>
    <submittedName>
        <fullName evidence="2">Uncharacterized protein</fullName>
    </submittedName>
</protein>
<sequence length="78" mass="8693">MFTISKKGQPSKIRPALQRQLSKKSEDFAVNQDANPKPAALGPIFRNENAMNTIPSNQASQTVQIERNTSQWTYTNSA</sequence>
<comment type="caution">
    <text evidence="2">The sequence shown here is derived from an EMBL/GenBank/DDBJ whole genome shotgun (WGS) entry which is preliminary data.</text>
</comment>
<accession>A0A3M7P8K6</accession>
<dbReference type="EMBL" id="REGN01012455">
    <property type="protein sequence ID" value="RMZ95392.1"/>
    <property type="molecule type" value="Genomic_DNA"/>
</dbReference>
<dbReference type="Proteomes" id="UP000276133">
    <property type="component" value="Unassembled WGS sequence"/>
</dbReference>
<evidence type="ECO:0000313" key="2">
    <source>
        <dbReference type="EMBL" id="RMZ95392.1"/>
    </source>
</evidence>
<proteinExistence type="predicted"/>
<name>A0A3M7P8K6_BRAPC</name>